<dbReference type="EMBL" id="BSYI01000002">
    <property type="protein sequence ID" value="GMG81239.1"/>
    <property type="molecule type" value="Genomic_DNA"/>
</dbReference>
<sequence>MRALPPALAASLAAGVTTLARAWAVTRRDGVTLGFTDHDRPLAFDGIAFEAASGLTASTVEQGLGLAPDSHTVEGALQSAAIRDIDLEAGLYDGAEIRLWLVDWQDPASRVLLSRGQIGEIRRGSHAFEAEVLGLAERLNQPHGRAWLTGCDARLGDARCGVDLEQPAYRGSGSVTAVIAPETVEVAGLEGFASRWFDRGRLAWSSGANAAQPGRVKLHRAAGAVRVTLWAAPAAPIQPGDAFEIRAGCDKAAATCREKFANLMNFRGFPFMPGDDWTTTYPNSGEAHDGGSLFRG</sequence>
<accession>A0ABQ6LKQ7</accession>
<protein>
    <submittedName>
        <fullName evidence="2">DUF2163 domain-containing protein</fullName>
    </submittedName>
</protein>
<dbReference type="InterPro" id="IPR018964">
    <property type="entry name" value="Phage_phiJL001_Gp84_C"/>
</dbReference>
<evidence type="ECO:0000259" key="1">
    <source>
        <dbReference type="Pfam" id="PF09356"/>
    </source>
</evidence>
<evidence type="ECO:0000313" key="3">
    <source>
        <dbReference type="Proteomes" id="UP001239909"/>
    </source>
</evidence>
<dbReference type="Pfam" id="PF09356">
    <property type="entry name" value="Phage_BR0599"/>
    <property type="match status" value="1"/>
</dbReference>
<dbReference type="RefSeq" id="WP_285669894.1">
    <property type="nucleotide sequence ID" value="NZ_BSYI01000002.1"/>
</dbReference>
<reference evidence="2 3" key="1">
    <citation type="submission" date="2023-04" db="EMBL/GenBank/DDBJ databases">
        <title>Marinoamorphus aggregata gen. nov., sp. Nov., isolate from tissue of brittle star Ophioplocus japonicus.</title>
        <authorList>
            <person name="Kawano K."/>
            <person name="Sawayama S."/>
            <person name="Nakagawa S."/>
        </authorList>
    </citation>
    <scope>NUCLEOTIDE SEQUENCE [LARGE SCALE GENOMIC DNA]</scope>
    <source>
        <strain evidence="2 3">NKW23</strain>
    </source>
</reference>
<evidence type="ECO:0000313" key="2">
    <source>
        <dbReference type="EMBL" id="GMG81239.1"/>
    </source>
</evidence>
<proteinExistence type="predicted"/>
<keyword evidence="3" id="KW-1185">Reference proteome</keyword>
<organism evidence="2 3">
    <name type="scientific">Paralimibaculum aggregatum</name>
    <dbReference type="NCBI Taxonomy" id="3036245"/>
    <lineage>
        <taxon>Bacteria</taxon>
        <taxon>Pseudomonadati</taxon>
        <taxon>Pseudomonadota</taxon>
        <taxon>Alphaproteobacteria</taxon>
        <taxon>Rhodobacterales</taxon>
        <taxon>Paracoccaceae</taxon>
        <taxon>Paralimibaculum</taxon>
    </lineage>
</organism>
<dbReference type="InterPro" id="IPR011928">
    <property type="entry name" value="Phage_phiJL001_Gp84"/>
</dbReference>
<name>A0ABQ6LKQ7_9RHOB</name>
<feature type="domain" description="Bacteriophage phiJL001 Gp84 C-terminal" evidence="1">
    <location>
        <begin position="195"/>
        <end position="276"/>
    </location>
</feature>
<dbReference type="NCBIfam" id="TIGR02218">
    <property type="entry name" value="phg_TIGR02218"/>
    <property type="match status" value="1"/>
</dbReference>
<dbReference type="Proteomes" id="UP001239909">
    <property type="component" value="Unassembled WGS sequence"/>
</dbReference>
<dbReference type="Pfam" id="PF09931">
    <property type="entry name" value="Phage_phiJL001_Gp84_N"/>
    <property type="match status" value="1"/>
</dbReference>
<comment type="caution">
    <text evidence="2">The sequence shown here is derived from an EMBL/GenBank/DDBJ whole genome shotgun (WGS) entry which is preliminary data.</text>
</comment>
<gene>
    <name evidence="2" type="ORF">LNKW23_04510</name>
</gene>